<feature type="transmembrane region" description="Helical" evidence="7">
    <location>
        <begin position="12"/>
        <end position="34"/>
    </location>
</feature>
<accession>A0ABV6DTK1</accession>
<dbReference type="Gene3D" id="1.10.3720.10">
    <property type="entry name" value="MetI-like"/>
    <property type="match status" value="1"/>
</dbReference>
<organism evidence="9 10">
    <name type="scientific">Paenibacillus chartarius</name>
    <dbReference type="NCBI Taxonomy" id="747481"/>
    <lineage>
        <taxon>Bacteria</taxon>
        <taxon>Bacillati</taxon>
        <taxon>Bacillota</taxon>
        <taxon>Bacilli</taxon>
        <taxon>Bacillales</taxon>
        <taxon>Paenibacillaceae</taxon>
        <taxon>Paenibacillus</taxon>
    </lineage>
</organism>
<keyword evidence="6 7" id="KW-0472">Membrane</keyword>
<dbReference type="PANTHER" id="PTHR43744:SF9">
    <property type="entry name" value="POLYGALACTURONAN_RHAMNOGALACTURONAN TRANSPORT SYSTEM PERMEASE PROTEIN YTCP"/>
    <property type="match status" value="1"/>
</dbReference>
<gene>
    <name evidence="9" type="ORF">ACFFK0_26695</name>
</gene>
<dbReference type="Proteomes" id="UP001589776">
    <property type="component" value="Unassembled WGS sequence"/>
</dbReference>
<keyword evidence="3" id="KW-1003">Cell membrane</keyword>
<feature type="transmembrane region" description="Helical" evidence="7">
    <location>
        <begin position="113"/>
        <end position="131"/>
    </location>
</feature>
<evidence type="ECO:0000256" key="4">
    <source>
        <dbReference type="ARBA" id="ARBA00022692"/>
    </source>
</evidence>
<evidence type="ECO:0000256" key="1">
    <source>
        <dbReference type="ARBA" id="ARBA00004651"/>
    </source>
</evidence>
<evidence type="ECO:0000259" key="8">
    <source>
        <dbReference type="PROSITE" id="PS50928"/>
    </source>
</evidence>
<dbReference type="CDD" id="cd06261">
    <property type="entry name" value="TM_PBP2"/>
    <property type="match status" value="1"/>
</dbReference>
<dbReference type="EMBL" id="JBHLWN010000107">
    <property type="protein sequence ID" value="MFC0215993.1"/>
    <property type="molecule type" value="Genomic_DNA"/>
</dbReference>
<keyword evidence="5 7" id="KW-1133">Transmembrane helix</keyword>
<feature type="transmembrane region" description="Helical" evidence="7">
    <location>
        <begin position="266"/>
        <end position="285"/>
    </location>
</feature>
<comment type="similarity">
    <text evidence="7">Belongs to the binding-protein-dependent transport system permease family.</text>
</comment>
<comment type="caution">
    <text evidence="9">The sequence shown here is derived from an EMBL/GenBank/DDBJ whole genome shotgun (WGS) entry which is preliminary data.</text>
</comment>
<comment type="subcellular location">
    <subcellularLocation>
        <location evidence="1 7">Cell membrane</location>
        <topology evidence="1 7">Multi-pass membrane protein</topology>
    </subcellularLocation>
</comment>
<sequence>MGARMSGRVKDIVFDSFLYLFMIAVGIVTLYPFWNVLAISFNDATDTVRGGIYLWPRSFTWNNYKEIFMYNNLIVAFQNSVLRTVIGTLLGVFSSATVAYVLSRKDFIARKQLSLLFVLTLYFSGGLIPGYMLMRDLHLMNNFWVYILPGIVSAWNIFVVRSYIDGLPYSLQESAKIDGANDLTIYLRIILPLCSPVLATVALFIAVGQWNSWFDTYLYNSGKASLTTLQYELMKILANTTAGSSSADLARSGNPALSTRVSPESIRAAITIVATLPILLVYPFLQKYFVQGLTLGAVKS</sequence>
<protein>
    <submittedName>
        <fullName evidence="9">Carbohydrate ABC transporter permease</fullName>
    </submittedName>
</protein>
<keyword evidence="10" id="KW-1185">Reference proteome</keyword>
<keyword evidence="2 7" id="KW-0813">Transport</keyword>
<reference evidence="9 10" key="1">
    <citation type="submission" date="2024-09" db="EMBL/GenBank/DDBJ databases">
        <authorList>
            <person name="Sun Q."/>
            <person name="Mori K."/>
        </authorList>
    </citation>
    <scope>NUCLEOTIDE SEQUENCE [LARGE SCALE GENOMIC DNA]</scope>
    <source>
        <strain evidence="9 10">CCM 7759</strain>
    </source>
</reference>
<keyword evidence="4 7" id="KW-0812">Transmembrane</keyword>
<dbReference type="PANTHER" id="PTHR43744">
    <property type="entry name" value="ABC TRANSPORTER PERMEASE PROTEIN MG189-RELATED-RELATED"/>
    <property type="match status" value="1"/>
</dbReference>
<evidence type="ECO:0000256" key="3">
    <source>
        <dbReference type="ARBA" id="ARBA00022475"/>
    </source>
</evidence>
<dbReference type="Pfam" id="PF00528">
    <property type="entry name" value="BPD_transp_1"/>
    <property type="match status" value="1"/>
</dbReference>
<evidence type="ECO:0000313" key="10">
    <source>
        <dbReference type="Proteomes" id="UP001589776"/>
    </source>
</evidence>
<evidence type="ECO:0000256" key="6">
    <source>
        <dbReference type="ARBA" id="ARBA00023136"/>
    </source>
</evidence>
<dbReference type="RefSeq" id="WP_377473725.1">
    <property type="nucleotide sequence ID" value="NZ_JBHLWN010000107.1"/>
</dbReference>
<name>A0ABV6DTK1_9BACL</name>
<feature type="transmembrane region" description="Helical" evidence="7">
    <location>
        <begin position="81"/>
        <end position="101"/>
    </location>
</feature>
<evidence type="ECO:0000256" key="5">
    <source>
        <dbReference type="ARBA" id="ARBA00022989"/>
    </source>
</evidence>
<proteinExistence type="inferred from homology"/>
<feature type="transmembrane region" description="Helical" evidence="7">
    <location>
        <begin position="143"/>
        <end position="164"/>
    </location>
</feature>
<dbReference type="PROSITE" id="PS50928">
    <property type="entry name" value="ABC_TM1"/>
    <property type="match status" value="1"/>
</dbReference>
<feature type="transmembrane region" description="Helical" evidence="7">
    <location>
        <begin position="185"/>
        <end position="207"/>
    </location>
</feature>
<dbReference type="InterPro" id="IPR000515">
    <property type="entry name" value="MetI-like"/>
</dbReference>
<evidence type="ECO:0000313" key="9">
    <source>
        <dbReference type="EMBL" id="MFC0215993.1"/>
    </source>
</evidence>
<feature type="domain" description="ABC transmembrane type-1" evidence="8">
    <location>
        <begin position="77"/>
        <end position="285"/>
    </location>
</feature>
<evidence type="ECO:0000256" key="2">
    <source>
        <dbReference type="ARBA" id="ARBA00022448"/>
    </source>
</evidence>
<evidence type="ECO:0000256" key="7">
    <source>
        <dbReference type="RuleBase" id="RU363032"/>
    </source>
</evidence>
<dbReference type="InterPro" id="IPR035906">
    <property type="entry name" value="MetI-like_sf"/>
</dbReference>
<dbReference type="SUPFAM" id="SSF161098">
    <property type="entry name" value="MetI-like"/>
    <property type="match status" value="1"/>
</dbReference>